<dbReference type="CDD" id="cd04852">
    <property type="entry name" value="Peptidases_S8_3"/>
    <property type="match status" value="1"/>
</dbReference>
<dbReference type="InterPro" id="IPR000209">
    <property type="entry name" value="Peptidase_S8/S53_dom"/>
</dbReference>
<dbReference type="InterPro" id="IPR041469">
    <property type="entry name" value="Subtilisin-like_FN3"/>
</dbReference>
<keyword evidence="4 6" id="KW-0720">Serine protease</keyword>
<dbReference type="Pfam" id="PF17766">
    <property type="entry name" value="fn3_6"/>
    <property type="match status" value="1"/>
</dbReference>
<feature type="active site" description="Charge relay system" evidence="5 6">
    <location>
        <position position="512"/>
    </location>
</feature>
<comment type="caution">
    <text evidence="12">The sequence shown here is derived from an EMBL/GenBank/DDBJ whole genome shotgun (WGS) entry which is preliminary data.</text>
</comment>
<evidence type="ECO:0000259" key="9">
    <source>
        <dbReference type="Pfam" id="PF02225"/>
    </source>
</evidence>
<comment type="similarity">
    <text evidence="1 6">Belongs to the peptidase S8 family.</text>
</comment>
<evidence type="ECO:0000256" key="6">
    <source>
        <dbReference type="PROSITE-ProRule" id="PRU01240"/>
    </source>
</evidence>
<dbReference type="Gene3D" id="3.50.30.30">
    <property type="match status" value="1"/>
</dbReference>
<dbReference type="RefSeq" id="WP_239121928.1">
    <property type="nucleotide sequence ID" value="NZ_BONT01000007.1"/>
</dbReference>
<dbReference type="InterPro" id="IPR034197">
    <property type="entry name" value="Peptidases_S8_3"/>
</dbReference>
<accession>A0A841FCX9</accession>
<sequence>MQAYEGYLAQAQESVLTKVPGADKIYSYDTTFNGFAVKLTATEATAMAKTNGVTNMWKNELHAPDTSSTPDFLGLTGANGVWETQYGGDENAGSGVVVGIVDSGYWPENPSFAPLPEPRPEGEDEAVYGGARGFTGTCDQGSDEDPTANVECNNKVIGARYFGEGIKASSTPPVEGEFDSPRDFGGHGSHTASTAAGNHGVDASIDGTPVGKISGMAPAARLSIYKACWETIDPDACATTVDLVAAIEQATTDGVDVINYSISGSSTYVVDPVEIAFLNAAAAGVFVAASAGNSGPGASTVAHNSPWLTTVAASTHDRDFQAAALLGDGQKLTGAGRGAALPSTDVVLAKDIPAAGASASDANLCVIGALDPAKAAGKIVACQRGVNARTDKSIAVKQAGGVGMIQFNVPGGAADIAADFQVVPSVHVNAATGTKLLNYLKSTKTPTASLEAGKQVSKRAPEMAGFSSAGPANAGGGDLLKPDITAPGVDVIAAVAPPGNNGNNYSSYQGTSMSSPHIAGLAALIIGKHPDWSPMAVKSAMMTTASQTDNTGKPIQRGGHNATPLDFGAGHVAIAKAFDPGLVYDSNPVEWVQYACGLGQWQLLQGGAEMCAEPDPESNSGGVGSIDPSDLNYASISVGDLAGKQTVTRTVTNVGTKTETYFATIEAPAGTKVSVDKQSITLRPGASATFKVTITRTTAALEQYSFGSLTWRSLKGKTVRSPIAVRSVALSAPAEATGTGTDGSVKLSVKPGFSGTLKSVATALAPDQAATLPLKTGGEGFDPANPATSDRVGKVELSVPDDAVFARFSTANADFAQYGEGTDVDLFVFQKVGDELVYLGNSAAGGSDESVTLPAGADYVLFVDLYAAPVASLDVPVHTWVVGGEGADLTVNPASAKVTTGTAVDVTASWTGLQADGNYLGAVFYLDGANEQVGYTVLNVTS</sequence>
<feature type="domain" description="Inhibitor I9" evidence="10">
    <location>
        <begin position="18"/>
        <end position="59"/>
    </location>
</feature>
<dbReference type="InterPro" id="IPR045051">
    <property type="entry name" value="SBT"/>
</dbReference>
<dbReference type="InterPro" id="IPR003137">
    <property type="entry name" value="PA_domain"/>
</dbReference>
<name>A0A841FCX9_9ACTN</name>
<evidence type="ECO:0000256" key="3">
    <source>
        <dbReference type="ARBA" id="ARBA00022801"/>
    </source>
</evidence>
<evidence type="ECO:0000259" key="10">
    <source>
        <dbReference type="Pfam" id="PF05922"/>
    </source>
</evidence>
<dbReference type="InterPro" id="IPR015500">
    <property type="entry name" value="Peptidase_S8_subtilisin-rel"/>
</dbReference>
<dbReference type="Pfam" id="PF02225">
    <property type="entry name" value="PA"/>
    <property type="match status" value="1"/>
</dbReference>
<dbReference type="GO" id="GO:0004252">
    <property type="term" value="F:serine-type endopeptidase activity"/>
    <property type="evidence" value="ECO:0007669"/>
    <property type="project" value="UniProtKB-UniRule"/>
</dbReference>
<feature type="active site" description="Charge relay system" evidence="5 6">
    <location>
        <position position="187"/>
    </location>
</feature>
<dbReference type="EMBL" id="JACHGT010000006">
    <property type="protein sequence ID" value="MBB6035141.1"/>
    <property type="molecule type" value="Genomic_DNA"/>
</dbReference>
<evidence type="ECO:0000256" key="1">
    <source>
        <dbReference type="ARBA" id="ARBA00011073"/>
    </source>
</evidence>
<dbReference type="Gene3D" id="3.30.70.80">
    <property type="entry name" value="Peptidase S8 propeptide/proteinase inhibitor I9"/>
    <property type="match status" value="1"/>
</dbReference>
<evidence type="ECO:0000259" key="11">
    <source>
        <dbReference type="Pfam" id="PF17766"/>
    </source>
</evidence>
<dbReference type="Pfam" id="PF05922">
    <property type="entry name" value="Inhibitor_I9"/>
    <property type="match status" value="1"/>
</dbReference>
<evidence type="ECO:0000313" key="13">
    <source>
        <dbReference type="Proteomes" id="UP000548476"/>
    </source>
</evidence>
<feature type="active site" description="Charge relay system" evidence="5 6">
    <location>
        <position position="102"/>
    </location>
</feature>
<evidence type="ECO:0000256" key="7">
    <source>
        <dbReference type="SAM" id="MobiDB-lite"/>
    </source>
</evidence>
<feature type="domain" description="PA" evidence="9">
    <location>
        <begin position="353"/>
        <end position="436"/>
    </location>
</feature>
<feature type="region of interest" description="Disordered" evidence="7">
    <location>
        <begin position="167"/>
        <end position="203"/>
    </location>
</feature>
<keyword evidence="2 6" id="KW-0645">Protease</keyword>
<dbReference type="InterPro" id="IPR036852">
    <property type="entry name" value="Peptidase_S8/S53_dom_sf"/>
</dbReference>
<evidence type="ECO:0000313" key="12">
    <source>
        <dbReference type="EMBL" id="MBB6035141.1"/>
    </source>
</evidence>
<dbReference type="InterPro" id="IPR023828">
    <property type="entry name" value="Peptidase_S8_Ser-AS"/>
</dbReference>
<evidence type="ECO:0000256" key="2">
    <source>
        <dbReference type="ARBA" id="ARBA00022670"/>
    </source>
</evidence>
<dbReference type="AlphaFoldDB" id="A0A841FCX9"/>
<dbReference type="Gene3D" id="2.60.40.2310">
    <property type="match status" value="1"/>
</dbReference>
<dbReference type="PROSITE" id="PS00138">
    <property type="entry name" value="SUBTILASE_SER"/>
    <property type="match status" value="1"/>
</dbReference>
<dbReference type="FunFam" id="3.50.30.30:FF:000005">
    <property type="entry name" value="subtilisin-like protease SBT1.5"/>
    <property type="match status" value="1"/>
</dbReference>
<gene>
    <name evidence="12" type="ORF">HNR73_002998</name>
</gene>
<dbReference type="SUPFAM" id="SSF52743">
    <property type="entry name" value="Subtilisin-like"/>
    <property type="match status" value="1"/>
</dbReference>
<dbReference type="Gene3D" id="3.40.50.200">
    <property type="entry name" value="Peptidase S8/S53 domain"/>
    <property type="match status" value="1"/>
</dbReference>
<feature type="domain" description="Peptidase S8/S53" evidence="8">
    <location>
        <begin position="93"/>
        <end position="556"/>
    </location>
</feature>
<evidence type="ECO:0000256" key="4">
    <source>
        <dbReference type="ARBA" id="ARBA00022825"/>
    </source>
</evidence>
<dbReference type="PROSITE" id="PS51892">
    <property type="entry name" value="SUBTILASE"/>
    <property type="match status" value="1"/>
</dbReference>
<reference evidence="12 13" key="1">
    <citation type="submission" date="2020-08" db="EMBL/GenBank/DDBJ databases">
        <title>Genomic Encyclopedia of Type Strains, Phase IV (KMG-IV): sequencing the most valuable type-strain genomes for metagenomic binning, comparative biology and taxonomic classification.</title>
        <authorList>
            <person name="Goeker M."/>
        </authorList>
    </citation>
    <scope>NUCLEOTIDE SEQUENCE [LARGE SCALE GENOMIC DNA]</scope>
    <source>
        <strain evidence="12 13">YIM 65646</strain>
    </source>
</reference>
<keyword evidence="3 6" id="KW-0378">Hydrolase</keyword>
<organism evidence="12 13">
    <name type="scientific">Phytomonospora endophytica</name>
    <dbReference type="NCBI Taxonomy" id="714109"/>
    <lineage>
        <taxon>Bacteria</taxon>
        <taxon>Bacillati</taxon>
        <taxon>Actinomycetota</taxon>
        <taxon>Actinomycetes</taxon>
        <taxon>Micromonosporales</taxon>
        <taxon>Micromonosporaceae</taxon>
        <taxon>Phytomonospora</taxon>
    </lineage>
</organism>
<dbReference type="GO" id="GO:0006508">
    <property type="term" value="P:proteolysis"/>
    <property type="evidence" value="ECO:0007669"/>
    <property type="project" value="UniProtKB-KW"/>
</dbReference>
<dbReference type="PRINTS" id="PR00723">
    <property type="entry name" value="SUBTILISIN"/>
</dbReference>
<dbReference type="Pfam" id="PF00082">
    <property type="entry name" value="Peptidase_S8"/>
    <property type="match status" value="1"/>
</dbReference>
<dbReference type="InterPro" id="IPR010259">
    <property type="entry name" value="S8pro/Inhibitor_I9"/>
</dbReference>
<keyword evidence="13" id="KW-1185">Reference proteome</keyword>
<proteinExistence type="inferred from homology"/>
<dbReference type="CDD" id="cd02120">
    <property type="entry name" value="PA_subtilisin_like"/>
    <property type="match status" value="1"/>
</dbReference>
<dbReference type="InterPro" id="IPR037045">
    <property type="entry name" value="S8pro/Inhibitor_I9_sf"/>
</dbReference>
<evidence type="ECO:0000259" key="8">
    <source>
        <dbReference type="Pfam" id="PF00082"/>
    </source>
</evidence>
<feature type="domain" description="Subtilisin-like protease fibronectin type-III" evidence="11">
    <location>
        <begin position="630"/>
        <end position="725"/>
    </location>
</feature>
<dbReference type="Proteomes" id="UP000548476">
    <property type="component" value="Unassembled WGS sequence"/>
</dbReference>
<evidence type="ECO:0000256" key="5">
    <source>
        <dbReference type="PIRSR" id="PIRSR615500-1"/>
    </source>
</evidence>
<protein>
    <submittedName>
        <fullName evidence="12">Subtilisin family serine protease</fullName>
    </submittedName>
</protein>
<dbReference type="PANTHER" id="PTHR10795">
    <property type="entry name" value="PROPROTEIN CONVERTASE SUBTILISIN/KEXIN"/>
    <property type="match status" value="1"/>
</dbReference>